<proteinExistence type="predicted"/>
<gene>
    <name evidence="5" type="primary">LOC113492802</name>
</gene>
<keyword evidence="4" id="KW-1185">Reference proteome</keyword>
<dbReference type="OrthoDB" id="3200163at2759"/>
<dbReference type="InParanoid" id="A0A7E5VDD2"/>
<dbReference type="SUPFAM" id="SSF53474">
    <property type="entry name" value="alpha/beta-Hydrolases"/>
    <property type="match status" value="1"/>
</dbReference>
<organism evidence="4 5">
    <name type="scientific">Trichoplusia ni</name>
    <name type="common">Cabbage looper</name>
    <dbReference type="NCBI Taxonomy" id="7111"/>
    <lineage>
        <taxon>Eukaryota</taxon>
        <taxon>Metazoa</taxon>
        <taxon>Ecdysozoa</taxon>
        <taxon>Arthropoda</taxon>
        <taxon>Hexapoda</taxon>
        <taxon>Insecta</taxon>
        <taxon>Pterygota</taxon>
        <taxon>Neoptera</taxon>
        <taxon>Endopterygota</taxon>
        <taxon>Lepidoptera</taxon>
        <taxon>Glossata</taxon>
        <taxon>Ditrysia</taxon>
        <taxon>Noctuoidea</taxon>
        <taxon>Noctuidae</taxon>
        <taxon>Plusiinae</taxon>
        <taxon>Trichoplusia</taxon>
    </lineage>
</organism>
<dbReference type="PANTHER" id="PTHR11559">
    <property type="entry name" value="CARBOXYLESTERASE"/>
    <property type="match status" value="1"/>
</dbReference>
<sequence length="548" mass="61666">MLFRIVISLAVLGPCSCDVWKEVRISQGVLRGRKESNGPYTFYNIPYATAPTGPDRYKAPLPAPIWSRPRYSIDEQVICFQGKNPFVTEGTMKEDCLIANVFVPDTEQKKLPVMVYVHGGAFELGLGNMMTFNHLIRQKNVIVVTFNYRLSVQGFLCLGTEDVPGNAGMKDQVALLKWVQGNIASFGGDPDNVTILGSSSDSISVSLLMLSKSTEGLFTKVVPESGVSVSSIAIQIDPIENAKNYARMLNFHNVDDFYALEAFYKNNPLESLVIGTFLGIKNISLIFYPCVERSTDKEAFLTDAPINIIRNGNYKKVPVLVGITNMEGFVQMVNFERWKIEMNDKFSDFLPADLQFGSEKEKAEIAQEVKEFYFKGKPVGDETVLDYIEYFGDVYFSYPTLRTVRLQVENGHDQIYLYEYSFVDEQTPVVPHTNVRLAAHCAQSMAIFDEETFVPDESNLTPEYKIMKATMRDIWYNFAVHGKPLMGGLSVMAWPATDASGSPCMSLGREIVLRHSFLKGSASLWDALYQKYYRVPRAPPQPPTEKLY</sequence>
<evidence type="ECO:0000259" key="3">
    <source>
        <dbReference type="Pfam" id="PF00135"/>
    </source>
</evidence>
<keyword evidence="1" id="KW-0325">Glycoprotein</keyword>
<dbReference type="RefSeq" id="XP_026726281.1">
    <property type="nucleotide sequence ID" value="XM_026870480.1"/>
</dbReference>
<accession>A0A7E5VDD2</accession>
<reference evidence="5" key="1">
    <citation type="submission" date="2025-08" db="UniProtKB">
        <authorList>
            <consortium name="RefSeq"/>
        </authorList>
    </citation>
    <scope>IDENTIFICATION</scope>
</reference>
<feature type="signal peptide" evidence="2">
    <location>
        <begin position="1"/>
        <end position="17"/>
    </location>
</feature>
<dbReference type="InterPro" id="IPR002018">
    <property type="entry name" value="CarbesteraseB"/>
</dbReference>
<evidence type="ECO:0000313" key="4">
    <source>
        <dbReference type="Proteomes" id="UP000322000"/>
    </source>
</evidence>
<dbReference type="Gene3D" id="3.40.50.1820">
    <property type="entry name" value="alpha/beta hydrolase"/>
    <property type="match status" value="1"/>
</dbReference>
<dbReference type="InterPro" id="IPR029058">
    <property type="entry name" value="AB_hydrolase_fold"/>
</dbReference>
<feature type="domain" description="Carboxylesterase type B" evidence="3">
    <location>
        <begin position="22"/>
        <end position="514"/>
    </location>
</feature>
<dbReference type="GeneID" id="113492802"/>
<evidence type="ECO:0000256" key="1">
    <source>
        <dbReference type="ARBA" id="ARBA00023180"/>
    </source>
</evidence>
<keyword evidence="2" id="KW-0732">Signal</keyword>
<evidence type="ECO:0000313" key="5">
    <source>
        <dbReference type="RefSeq" id="XP_026726281.1"/>
    </source>
</evidence>
<dbReference type="KEGG" id="tnl:113492802"/>
<feature type="chain" id="PRO_5028887406" evidence="2">
    <location>
        <begin position="18"/>
        <end position="548"/>
    </location>
</feature>
<dbReference type="Proteomes" id="UP000322000">
    <property type="component" value="Chromosome 4"/>
</dbReference>
<protein>
    <submittedName>
        <fullName evidence="5">Juvenile hormone esterase-like</fullName>
    </submittedName>
</protein>
<dbReference type="Pfam" id="PF00135">
    <property type="entry name" value="COesterase"/>
    <property type="match status" value="1"/>
</dbReference>
<dbReference type="InterPro" id="IPR050309">
    <property type="entry name" value="Type-B_Carboxylest/Lipase"/>
</dbReference>
<dbReference type="AlphaFoldDB" id="A0A7E5VDD2"/>
<evidence type="ECO:0000256" key="2">
    <source>
        <dbReference type="SAM" id="SignalP"/>
    </source>
</evidence>
<name>A0A7E5VDD2_TRINI</name>
<dbReference type="FunCoup" id="A0A7E5VDD2">
    <property type="interactions" value="21"/>
</dbReference>